<protein>
    <submittedName>
        <fullName evidence="2">Uncharacterized protein</fullName>
    </submittedName>
</protein>
<gene>
    <name evidence="2" type="ORF">C5O25_03445</name>
</gene>
<feature type="transmembrane region" description="Helical" evidence="1">
    <location>
        <begin position="71"/>
        <end position="89"/>
    </location>
</feature>
<dbReference type="PROSITE" id="PS51257">
    <property type="entry name" value="PROKAR_LIPOPROTEIN"/>
    <property type="match status" value="1"/>
</dbReference>
<dbReference type="EMBL" id="PUBV01000005">
    <property type="protein sequence ID" value="PWB08595.1"/>
    <property type="molecule type" value="Genomic_DNA"/>
</dbReference>
<feature type="transmembrane region" description="Helical" evidence="1">
    <location>
        <begin position="45"/>
        <end position="64"/>
    </location>
</feature>
<evidence type="ECO:0000313" key="3">
    <source>
        <dbReference type="Proteomes" id="UP000244925"/>
    </source>
</evidence>
<proteinExistence type="predicted"/>
<accession>A0A2V1IXA0</accession>
<reference evidence="3" key="1">
    <citation type="submission" date="2018-02" db="EMBL/GenBank/DDBJ databases">
        <authorList>
            <person name="Clavel T."/>
            <person name="Strowig T."/>
        </authorList>
    </citation>
    <scope>NUCLEOTIDE SEQUENCE [LARGE SCALE GENOMIC DNA]</scope>
    <source>
        <strain evidence="3">DSM 100764</strain>
    </source>
</reference>
<evidence type="ECO:0000256" key="1">
    <source>
        <dbReference type="SAM" id="Phobius"/>
    </source>
</evidence>
<dbReference type="Proteomes" id="UP000244925">
    <property type="component" value="Unassembled WGS sequence"/>
</dbReference>
<keyword evidence="1" id="KW-1133">Transmembrane helix</keyword>
<keyword evidence="1" id="KW-0812">Transmembrane</keyword>
<evidence type="ECO:0000313" key="2">
    <source>
        <dbReference type="EMBL" id="PWB08595.1"/>
    </source>
</evidence>
<dbReference type="AlphaFoldDB" id="A0A2V1IXA0"/>
<dbReference type="GeneID" id="93425494"/>
<dbReference type="RefSeq" id="WP_107035342.1">
    <property type="nucleotide sequence ID" value="NZ_CAOMZA010000029.1"/>
</dbReference>
<feature type="transmembrane region" description="Helical" evidence="1">
    <location>
        <begin position="12"/>
        <end position="33"/>
    </location>
</feature>
<keyword evidence="1" id="KW-0472">Membrane</keyword>
<sequence length="94" mass="10258">MSGRSGCRAPAWFIVLAVVMSLPALLTPALLSACPPDGPDMVRTLVWIYPFYVVVAAWLACLCWDSRRTMAWVLLALMALTHAGIWMLVNAPGL</sequence>
<organism evidence="2 3">
    <name type="scientific">Paramuribaculum intestinale</name>
    <dbReference type="NCBI Taxonomy" id="2094151"/>
    <lineage>
        <taxon>Bacteria</taxon>
        <taxon>Pseudomonadati</taxon>
        <taxon>Bacteroidota</taxon>
        <taxon>Bacteroidia</taxon>
        <taxon>Bacteroidales</taxon>
        <taxon>Muribaculaceae</taxon>
        <taxon>Paramuribaculum</taxon>
    </lineage>
</organism>
<keyword evidence="3" id="KW-1185">Reference proteome</keyword>
<name>A0A2V1IXA0_9BACT</name>
<comment type="caution">
    <text evidence="2">The sequence shown here is derived from an EMBL/GenBank/DDBJ whole genome shotgun (WGS) entry which is preliminary data.</text>
</comment>